<gene>
    <name evidence="2" type="ORF">LPT13_06475</name>
</gene>
<evidence type="ECO:0000313" key="2">
    <source>
        <dbReference type="EMBL" id="MCI2241994.1"/>
    </source>
</evidence>
<dbReference type="Gene3D" id="3.40.50.300">
    <property type="entry name" value="P-loop containing nucleotide triphosphate hydrolases"/>
    <property type="match status" value="1"/>
</dbReference>
<dbReference type="RefSeq" id="WP_242164780.1">
    <property type="nucleotide sequence ID" value="NZ_JAJMLW010000002.1"/>
</dbReference>
<name>A0ABS9WGK7_9ACTN</name>
<proteinExistence type="predicted"/>
<protein>
    <submittedName>
        <fullName evidence="2">ParA family protein</fullName>
    </submittedName>
</protein>
<dbReference type="InterPro" id="IPR002586">
    <property type="entry name" value="CobQ/CobB/MinD/ParA_Nub-bd_dom"/>
</dbReference>
<evidence type="ECO:0000313" key="3">
    <source>
        <dbReference type="Proteomes" id="UP001430755"/>
    </source>
</evidence>
<dbReference type="EMBL" id="JAJMLW010000002">
    <property type="protein sequence ID" value="MCI2241994.1"/>
    <property type="molecule type" value="Genomic_DNA"/>
</dbReference>
<feature type="domain" description="CobQ/CobB/MinD/ParA nucleotide binding" evidence="1">
    <location>
        <begin position="37"/>
        <end position="140"/>
    </location>
</feature>
<dbReference type="Pfam" id="PF01656">
    <property type="entry name" value="CbiA"/>
    <property type="match status" value="1"/>
</dbReference>
<accession>A0ABS9WGK7</accession>
<dbReference type="InterPro" id="IPR027417">
    <property type="entry name" value="P-loop_NTPase"/>
</dbReference>
<comment type="caution">
    <text evidence="2">The sequence shown here is derived from an EMBL/GenBank/DDBJ whole genome shotgun (WGS) entry which is preliminary data.</text>
</comment>
<reference evidence="2" key="1">
    <citation type="submission" date="2021-11" db="EMBL/GenBank/DDBJ databases">
        <title>A Novel Adlercreutzia Species, isolated from a Allomyrina dichotoma larva feces.</title>
        <authorList>
            <person name="Suh M.K."/>
        </authorList>
    </citation>
    <scope>NUCLEOTIDE SEQUENCE</scope>
    <source>
        <strain evidence="2">JBNU-10</strain>
    </source>
</reference>
<dbReference type="Proteomes" id="UP001430755">
    <property type="component" value="Unassembled WGS sequence"/>
</dbReference>
<organism evidence="2 3">
    <name type="scientific">Adlercreutzia faecimuris</name>
    <dbReference type="NCBI Taxonomy" id="2897341"/>
    <lineage>
        <taxon>Bacteria</taxon>
        <taxon>Bacillati</taxon>
        <taxon>Actinomycetota</taxon>
        <taxon>Coriobacteriia</taxon>
        <taxon>Eggerthellales</taxon>
        <taxon>Eggerthellaceae</taxon>
        <taxon>Adlercreutzia</taxon>
    </lineage>
</organism>
<keyword evidence="3" id="KW-1185">Reference proteome</keyword>
<evidence type="ECO:0000259" key="1">
    <source>
        <dbReference type="Pfam" id="PF01656"/>
    </source>
</evidence>
<dbReference type="SUPFAM" id="SSF52540">
    <property type="entry name" value="P-loop containing nucleoside triphosphate hydrolases"/>
    <property type="match status" value="1"/>
</dbReference>
<sequence length="267" mass="27355">MAEDAPRKGQAGDRDAADAAAVLAALAPVTVICGHYGVGKTNLALNLALDAAAAGYEVTLADLDVVNPYFRASEYRGALEAAGARLVAPVFSEAGASLDVPSLTGGVAAAIDEAHARALDAAGEARPFRLIIDAGGDDVGATALGRFAARVAAGPHALWYVANPYRNLTAGPEDAVAVLREVEAKSRLVATAVAANPHLKAETDAGVVARAIPLAREVARLAGLPLAFVTAPKRLARQERDELRGQAGGALVYPVGVVVRTPWETES</sequence>